<evidence type="ECO:0000313" key="10">
    <source>
        <dbReference type="EMBL" id="MEI5908733.1"/>
    </source>
</evidence>
<dbReference type="EC" id="4.2.1.20" evidence="8"/>
<feature type="active site" description="Proton acceptor" evidence="8">
    <location>
        <position position="60"/>
    </location>
</feature>
<dbReference type="EMBL" id="JBBAXC010000015">
    <property type="protein sequence ID" value="MEI5908733.1"/>
    <property type="molecule type" value="Genomic_DNA"/>
</dbReference>
<dbReference type="Gene3D" id="3.20.20.70">
    <property type="entry name" value="Aldolase class I"/>
    <property type="match status" value="1"/>
</dbReference>
<evidence type="ECO:0000256" key="6">
    <source>
        <dbReference type="ARBA" id="ARBA00023239"/>
    </source>
</evidence>
<reference evidence="10 11" key="1">
    <citation type="journal article" date="2018" name="J. Microbiol.">
        <title>Bacillus spongiae sp. nov., isolated from sponge of Jeju Island.</title>
        <authorList>
            <person name="Lee G.E."/>
            <person name="Im W.T."/>
            <person name="Park J.S."/>
        </authorList>
    </citation>
    <scope>NUCLEOTIDE SEQUENCE [LARGE SCALE GENOMIC DNA]</scope>
    <source>
        <strain evidence="10 11">135PIL107-10</strain>
    </source>
</reference>
<dbReference type="SUPFAM" id="SSF51366">
    <property type="entry name" value="Ribulose-phoshate binding barrel"/>
    <property type="match status" value="1"/>
</dbReference>
<evidence type="ECO:0000313" key="11">
    <source>
        <dbReference type="Proteomes" id="UP001312865"/>
    </source>
</evidence>
<dbReference type="CDD" id="cd04724">
    <property type="entry name" value="Tryptophan_synthase_alpha"/>
    <property type="match status" value="1"/>
</dbReference>
<proteinExistence type="inferred from homology"/>
<keyword evidence="5 8" id="KW-0057">Aromatic amino acid biosynthesis</keyword>
<evidence type="ECO:0000256" key="3">
    <source>
        <dbReference type="ARBA" id="ARBA00022605"/>
    </source>
</evidence>
<keyword evidence="11" id="KW-1185">Reference proteome</keyword>
<comment type="similarity">
    <text evidence="8 9">Belongs to the TrpA family.</text>
</comment>
<dbReference type="InterPro" id="IPR013785">
    <property type="entry name" value="Aldolase_TIM"/>
</dbReference>
<dbReference type="InterPro" id="IPR002028">
    <property type="entry name" value="Trp_synthase_suA"/>
</dbReference>
<feature type="active site" description="Proton acceptor" evidence="8">
    <location>
        <position position="49"/>
    </location>
</feature>
<accession>A0ABU8HH76</accession>
<protein>
    <recommendedName>
        <fullName evidence="8">Tryptophan synthase alpha chain</fullName>
        <ecNumber evidence="8">4.2.1.20</ecNumber>
    </recommendedName>
</protein>
<organism evidence="10 11">
    <name type="scientific">Bacillus spongiae</name>
    <dbReference type="NCBI Taxonomy" id="2683610"/>
    <lineage>
        <taxon>Bacteria</taxon>
        <taxon>Bacillati</taxon>
        <taxon>Bacillota</taxon>
        <taxon>Bacilli</taxon>
        <taxon>Bacillales</taxon>
        <taxon>Bacillaceae</taxon>
        <taxon>Bacillus</taxon>
    </lineage>
</organism>
<keyword evidence="6 8" id="KW-0456">Lyase</keyword>
<dbReference type="NCBIfam" id="TIGR00262">
    <property type="entry name" value="trpA"/>
    <property type="match status" value="1"/>
</dbReference>
<dbReference type="InterPro" id="IPR018204">
    <property type="entry name" value="Trp_synthase_alpha_AS"/>
</dbReference>
<evidence type="ECO:0000256" key="1">
    <source>
        <dbReference type="ARBA" id="ARBA00004733"/>
    </source>
</evidence>
<evidence type="ECO:0000256" key="7">
    <source>
        <dbReference type="ARBA" id="ARBA00049047"/>
    </source>
</evidence>
<sequence>MSKLHQTLQLAKERKEKIFVPYIMAGDGGLHTLGEKITFLESVGATAIEIGIPFSDPVADGPTIQKAGMRALNEGVSLEDILEELSTIRKKTNIPFIIMSYINPIFSYGIEKFQAKCHEAGVSGVIIPDVPLEEMELLNSIYMDEEISIIQLVSLTTPTERVKKIAQTSQGFLYAVTVTGITGERKEFSDQLNSFLELLKANSSVPVLAGFGISSREQIEEMNELCDGVIVGSKIVQSFHENKLQDIEQLTKVTTN</sequence>
<evidence type="ECO:0000256" key="5">
    <source>
        <dbReference type="ARBA" id="ARBA00023141"/>
    </source>
</evidence>
<comment type="function">
    <text evidence="8">The alpha subunit is responsible for the aldol cleavage of indoleglycerol phosphate to indole and glyceraldehyde 3-phosphate.</text>
</comment>
<dbReference type="Proteomes" id="UP001312865">
    <property type="component" value="Unassembled WGS sequence"/>
</dbReference>
<evidence type="ECO:0000256" key="2">
    <source>
        <dbReference type="ARBA" id="ARBA00011270"/>
    </source>
</evidence>
<dbReference type="HAMAP" id="MF_00131">
    <property type="entry name" value="Trp_synth_alpha"/>
    <property type="match status" value="1"/>
</dbReference>
<evidence type="ECO:0000256" key="9">
    <source>
        <dbReference type="RuleBase" id="RU003662"/>
    </source>
</evidence>
<dbReference type="PANTHER" id="PTHR43406:SF1">
    <property type="entry name" value="TRYPTOPHAN SYNTHASE ALPHA CHAIN, CHLOROPLASTIC"/>
    <property type="match status" value="1"/>
</dbReference>
<dbReference type="RefSeq" id="WP_336588180.1">
    <property type="nucleotide sequence ID" value="NZ_JBBAXC010000015.1"/>
</dbReference>
<name>A0ABU8HH76_9BACI</name>
<keyword evidence="3 8" id="KW-0028">Amino-acid biosynthesis</keyword>
<comment type="pathway">
    <text evidence="1 8">Amino-acid biosynthesis; L-tryptophan biosynthesis; L-tryptophan from chorismate: step 5/5.</text>
</comment>
<dbReference type="PANTHER" id="PTHR43406">
    <property type="entry name" value="TRYPTOPHAN SYNTHASE, ALPHA CHAIN"/>
    <property type="match status" value="1"/>
</dbReference>
<gene>
    <name evidence="8 10" type="primary">trpA</name>
    <name evidence="10" type="ORF">WAK64_16925</name>
</gene>
<evidence type="ECO:0000256" key="4">
    <source>
        <dbReference type="ARBA" id="ARBA00022822"/>
    </source>
</evidence>
<keyword evidence="4 8" id="KW-0822">Tryptophan biosynthesis</keyword>
<dbReference type="InterPro" id="IPR011060">
    <property type="entry name" value="RibuloseP-bd_barrel"/>
</dbReference>
<dbReference type="Pfam" id="PF00290">
    <property type="entry name" value="Trp_syntA"/>
    <property type="match status" value="1"/>
</dbReference>
<dbReference type="PROSITE" id="PS00167">
    <property type="entry name" value="TRP_SYNTHASE_ALPHA"/>
    <property type="match status" value="1"/>
</dbReference>
<comment type="catalytic activity">
    <reaction evidence="7 8">
        <text>(1S,2R)-1-C-(indol-3-yl)glycerol 3-phosphate + L-serine = D-glyceraldehyde 3-phosphate + L-tryptophan + H2O</text>
        <dbReference type="Rhea" id="RHEA:10532"/>
        <dbReference type="ChEBI" id="CHEBI:15377"/>
        <dbReference type="ChEBI" id="CHEBI:33384"/>
        <dbReference type="ChEBI" id="CHEBI:57912"/>
        <dbReference type="ChEBI" id="CHEBI:58866"/>
        <dbReference type="ChEBI" id="CHEBI:59776"/>
        <dbReference type="EC" id="4.2.1.20"/>
    </reaction>
</comment>
<comment type="subunit">
    <text evidence="2 8">Tetramer of two alpha and two beta chains.</text>
</comment>
<dbReference type="GO" id="GO:0004834">
    <property type="term" value="F:tryptophan synthase activity"/>
    <property type="evidence" value="ECO:0007669"/>
    <property type="project" value="UniProtKB-EC"/>
</dbReference>
<evidence type="ECO:0000256" key="8">
    <source>
        <dbReference type="HAMAP-Rule" id="MF_00131"/>
    </source>
</evidence>
<comment type="caution">
    <text evidence="10">The sequence shown here is derived from an EMBL/GenBank/DDBJ whole genome shotgun (WGS) entry which is preliminary data.</text>
</comment>